<organism evidence="2 3">
    <name type="scientific">Achlya hypogyna</name>
    <name type="common">Oomycete</name>
    <name type="synonym">Protoachlya hypogyna</name>
    <dbReference type="NCBI Taxonomy" id="1202772"/>
    <lineage>
        <taxon>Eukaryota</taxon>
        <taxon>Sar</taxon>
        <taxon>Stramenopiles</taxon>
        <taxon>Oomycota</taxon>
        <taxon>Saprolegniomycetes</taxon>
        <taxon>Saprolegniales</taxon>
        <taxon>Achlyaceae</taxon>
        <taxon>Achlya</taxon>
    </lineage>
</organism>
<keyword evidence="3" id="KW-1185">Reference proteome</keyword>
<dbReference type="InterPro" id="IPR039341">
    <property type="entry name" value="CFAP99"/>
</dbReference>
<dbReference type="AlphaFoldDB" id="A0A1V9ZJ38"/>
<dbReference type="Proteomes" id="UP000243579">
    <property type="component" value="Unassembled WGS sequence"/>
</dbReference>
<evidence type="ECO:0000256" key="1">
    <source>
        <dbReference type="SAM" id="Coils"/>
    </source>
</evidence>
<dbReference type="STRING" id="1202772.A0A1V9ZJ38"/>
<protein>
    <submittedName>
        <fullName evidence="2">Uncharacterized protein</fullName>
    </submittedName>
</protein>
<name>A0A1V9ZJ38_ACHHY</name>
<comment type="caution">
    <text evidence="2">The sequence shown here is derived from an EMBL/GenBank/DDBJ whole genome shotgun (WGS) entry which is preliminary data.</text>
</comment>
<dbReference type="OrthoDB" id="10262255at2759"/>
<feature type="coiled-coil region" evidence="1">
    <location>
        <begin position="506"/>
        <end position="617"/>
    </location>
</feature>
<dbReference type="PANTHER" id="PTHR34649">
    <property type="entry name" value="CILIA- AND FLAGELLA-ASSOCIATED PROTEIN 99"/>
    <property type="match status" value="1"/>
</dbReference>
<gene>
    <name evidence="2" type="ORF">ACHHYP_09279</name>
</gene>
<evidence type="ECO:0000313" key="2">
    <source>
        <dbReference type="EMBL" id="OQR98004.1"/>
    </source>
</evidence>
<dbReference type="PANTHER" id="PTHR34649:SF1">
    <property type="entry name" value="CILIA- AND FLAGELLA-ASSOCIATED PROTEIN 99"/>
    <property type="match status" value="1"/>
</dbReference>
<proteinExistence type="predicted"/>
<evidence type="ECO:0000313" key="3">
    <source>
        <dbReference type="Proteomes" id="UP000243579"/>
    </source>
</evidence>
<sequence length="755" mass="87786">MKRKELLGACEALVKSYDPNIMTVDAHVDEELRDVAAADRLFLHQVLYGCVRYKDVLRVFLSNFYQDNSAKCSRNDYTKFMILAYLCIFRLGEIGMGAFKSIVSSQNPTSMHVFLAYLFDETILQGPVQAEWIRLLDQTFVEEEMIGKMMVFKHDIQGILDHMHAKAFGMAAARETLKQNGGIVRVASKEPTIPIAPNITKPKPRPIAEPIRIPLEIKANPVPELNKLTLSDLEEQQKRRREAAKHEVLKKYEESPAQPFKLEETRSNLEAIKKEVEDARMAELKLKFKAKPAPLFTDKDAPVKLNTAAILREDALYKKKQEKEAKIIQAYEADLRDASEFYRWQSDMIKKDDEDHRRQVELRRLEMAQAQHEAIEASLRAKAENREVAIQMKIVARENEQKRREEEASINQHYQQAAVEIKQVREVAPREAEERVRVENARKREELNAMLEAERVRKAEQDALEQAQREDLIRQIRALDRVHREHVAVFDPTESSNYGLLEEMSLVELRERLQMKKVQEAEWEAERREQILESKKDKEEDLKSRVQNIARIRQSAAVANRAARTRRKQLEQEKLEREKKLRDEGNVKLAAKMAKQREEREAEARRLREEEELIANKRMFLGAAKNMLEERHFMEQSLGAERQAANRQTAMQTEARTEAATKATAKQVRHLYRHQQALEKQHELLEKDALNDRATLETKVRLRADKDQRKAVVRHEKLRRLHATEILQNRNAYATAISQADVSHGRRHASNQLDA</sequence>
<accession>A0A1V9ZJ38</accession>
<dbReference type="EMBL" id="JNBR01000091">
    <property type="protein sequence ID" value="OQR98004.1"/>
    <property type="molecule type" value="Genomic_DNA"/>
</dbReference>
<reference evidence="2 3" key="1">
    <citation type="journal article" date="2014" name="Genome Biol. Evol.">
        <title>The secreted proteins of Achlya hypogyna and Thraustotheca clavata identify the ancestral oomycete secretome and reveal gene acquisitions by horizontal gene transfer.</title>
        <authorList>
            <person name="Misner I."/>
            <person name="Blouin N."/>
            <person name="Leonard G."/>
            <person name="Richards T.A."/>
            <person name="Lane C.E."/>
        </authorList>
    </citation>
    <scope>NUCLEOTIDE SEQUENCE [LARGE SCALE GENOMIC DNA]</scope>
    <source>
        <strain evidence="2 3">ATCC 48635</strain>
    </source>
</reference>
<keyword evidence="1" id="KW-0175">Coiled coil</keyword>